<dbReference type="EMBL" id="AM479330">
    <property type="protein sequence ID" value="CAN83839.1"/>
    <property type="molecule type" value="Genomic_DNA"/>
</dbReference>
<dbReference type="Pfam" id="PF07727">
    <property type="entry name" value="RVT_2"/>
    <property type="match status" value="1"/>
</dbReference>
<dbReference type="CDD" id="cd09272">
    <property type="entry name" value="RNase_HI_RT_Ty1"/>
    <property type="match status" value="1"/>
</dbReference>
<organism evidence="3">
    <name type="scientific">Vitis vinifera</name>
    <name type="common">Grape</name>
    <dbReference type="NCBI Taxonomy" id="29760"/>
    <lineage>
        <taxon>Eukaryota</taxon>
        <taxon>Viridiplantae</taxon>
        <taxon>Streptophyta</taxon>
        <taxon>Embryophyta</taxon>
        <taxon>Tracheophyta</taxon>
        <taxon>Spermatophyta</taxon>
        <taxon>Magnoliopsida</taxon>
        <taxon>eudicotyledons</taxon>
        <taxon>Gunneridae</taxon>
        <taxon>Pentapetalae</taxon>
        <taxon>rosids</taxon>
        <taxon>Vitales</taxon>
        <taxon>Vitaceae</taxon>
        <taxon>Viteae</taxon>
        <taxon>Vitis</taxon>
    </lineage>
</organism>
<evidence type="ECO:0000259" key="2">
    <source>
        <dbReference type="Pfam" id="PF25597"/>
    </source>
</evidence>
<protein>
    <submittedName>
        <fullName evidence="3">Uncharacterized protein</fullName>
    </submittedName>
</protein>
<dbReference type="SUPFAM" id="SSF56672">
    <property type="entry name" value="DNA/RNA polymerases"/>
    <property type="match status" value="1"/>
</dbReference>
<dbReference type="Pfam" id="PF25597">
    <property type="entry name" value="SH3_retrovirus"/>
    <property type="match status" value="1"/>
</dbReference>
<dbReference type="PANTHER" id="PTHR11439">
    <property type="entry name" value="GAG-POL-RELATED RETROTRANSPOSON"/>
    <property type="match status" value="1"/>
</dbReference>
<dbReference type="InterPro" id="IPR043502">
    <property type="entry name" value="DNA/RNA_pol_sf"/>
</dbReference>
<dbReference type="PANTHER" id="PTHR11439:SF455">
    <property type="entry name" value="RLK (RECEPTOR-LIKE PROTEIN KINASE) 8, PUTATIVE-RELATED"/>
    <property type="match status" value="1"/>
</dbReference>
<sequence>MATPDIVIDPSWYCIHFLDDYTRYTWIYPLKFKPEAFSVFKQFKPKRLYHSHFGGRHFSTSVYLINKLPTPILSHDSPFQKLFGCTPDSHFLKTFGCTCFPHLRPYNSHKLQFRSSKCLFLGYSSTHKGYLCLHPFGKIYISRNVIFNEHEFPYSELLGLKYDVSHPISLPESSSLFTTFCSCYAAVVKDMIRPRTNLLPVASAIASGIQYGLRQPTQIPLLDVHTSPTSQPSMSLSAHAPAPCHPMITRAKAGIFKPKVYAALKHPLSFSLGSIEPMCVKQVLADPNWKIAMKEEYKALMRNDTWDLVPYQPQYNVVGNKWVFKLKFHLDDTLNKHKASLVAKGFHQTPGVDFSETYSPAIKLATIRVVLTLAIAQGWEIRQLDINNAFLNGYLQENVFMSEPKDFIHPTKPHHICKLRKALYGLKQAPRAWFDRLKDALLQWGFQDSKSNASLFLYKIKGIKLMPLVYVDNILITGNNSTTILDLVHDLNKSFLLKDLGSLHYFLGIKAFQDETCLNLTQSKYIANLLQKTNMAVAKPLPTPTISRKVLSKSDGDPMDNPTMYRSTVGALQYVTITRPDISYMASCPDDRRSTNGYCVYLGGNLISWSSKKQSVVARSSTKSEYRALAHVTAECDNQGAASLVANPVYHARTKHIEIDMHFIRDKVFQKELDIRFVPSVDQIVDLFTKPLSITQFLKLKGKLQVKELKNGIATASTMSSPEAHAMSAIS</sequence>
<evidence type="ECO:0000259" key="1">
    <source>
        <dbReference type="Pfam" id="PF07727"/>
    </source>
</evidence>
<proteinExistence type="predicted"/>
<feature type="domain" description="Reverse transcriptase Ty1/copia-type" evidence="1">
    <location>
        <begin position="303"/>
        <end position="546"/>
    </location>
</feature>
<reference evidence="3" key="1">
    <citation type="journal article" date="2007" name="PLoS ONE">
        <title>The first genome sequence of an elite grapevine cultivar (Pinot noir Vitis vinifera L.): coping with a highly heterozygous genome.</title>
        <authorList>
            <person name="Velasco R."/>
            <person name="Zharkikh A."/>
            <person name="Troggio M."/>
            <person name="Cartwright D.A."/>
            <person name="Cestaro A."/>
            <person name="Pruss D."/>
            <person name="Pindo M."/>
            <person name="FitzGerald L.M."/>
            <person name="Vezzulli S."/>
            <person name="Reid J."/>
            <person name="Malacarne G."/>
            <person name="Iliev D."/>
            <person name="Coppola G."/>
            <person name="Wardell B."/>
            <person name="Micheletti D."/>
            <person name="Macalma T."/>
            <person name="Facci M."/>
            <person name="Mitchell J.T."/>
            <person name="Perazzolli M."/>
            <person name="Eldredge G."/>
            <person name="Gatto P."/>
            <person name="Oyzerski R."/>
            <person name="Moretto M."/>
            <person name="Gutin N."/>
            <person name="Stefanini M."/>
            <person name="Chen Y."/>
            <person name="Segala C."/>
            <person name="Davenport C."/>
            <person name="Dematte L."/>
            <person name="Mraz A."/>
            <person name="Battilana J."/>
            <person name="Stormo K."/>
            <person name="Costa F."/>
            <person name="Tao Q."/>
            <person name="Si-Ammour A."/>
            <person name="Harkins T."/>
            <person name="Lackey A."/>
            <person name="Perbost C."/>
            <person name="Taillon B."/>
            <person name="Stella A."/>
            <person name="Solovyev V."/>
            <person name="Fawcett J.A."/>
            <person name="Sterck L."/>
            <person name="Vandepoele K."/>
            <person name="Grando S.M."/>
            <person name="Toppo S."/>
            <person name="Moser C."/>
            <person name="Lanchbury J."/>
            <person name="Bogden R."/>
            <person name="Skolnick M."/>
            <person name="Sgaramella V."/>
            <person name="Bhatnagar S.K."/>
            <person name="Fontana P."/>
            <person name="Gutin A."/>
            <person name="Van de Peer Y."/>
            <person name="Salamini F."/>
            <person name="Viola R."/>
        </authorList>
    </citation>
    <scope>NUCLEOTIDE SEQUENCE</scope>
</reference>
<evidence type="ECO:0000313" key="3">
    <source>
        <dbReference type="EMBL" id="CAN83839.1"/>
    </source>
</evidence>
<gene>
    <name evidence="3" type="ORF">VITISV_023230</name>
</gene>
<feature type="domain" description="Retroviral polymerase SH3-like" evidence="2">
    <location>
        <begin position="97"/>
        <end position="156"/>
    </location>
</feature>
<dbReference type="InterPro" id="IPR057670">
    <property type="entry name" value="SH3_retrovirus"/>
</dbReference>
<dbReference type="AlphaFoldDB" id="A5C219"/>
<accession>A5C219</accession>
<dbReference type="InterPro" id="IPR013103">
    <property type="entry name" value="RVT_2"/>
</dbReference>
<name>A5C219_VITVI</name>